<proteinExistence type="predicted"/>
<comment type="caution">
    <text evidence="1">The sequence shown here is derived from an EMBL/GenBank/DDBJ whole genome shotgun (WGS) entry which is preliminary data.</text>
</comment>
<dbReference type="AlphaFoldDB" id="A0A5N6KMU4"/>
<name>A0A5N6KMU4_MONLA</name>
<gene>
    <name evidence="1" type="ORF">EYC80_004264</name>
</gene>
<organism evidence="1 2">
    <name type="scientific">Monilinia laxa</name>
    <name type="common">Brown rot fungus</name>
    <name type="synonym">Sclerotinia laxa</name>
    <dbReference type="NCBI Taxonomy" id="61186"/>
    <lineage>
        <taxon>Eukaryota</taxon>
        <taxon>Fungi</taxon>
        <taxon>Dikarya</taxon>
        <taxon>Ascomycota</taxon>
        <taxon>Pezizomycotina</taxon>
        <taxon>Leotiomycetes</taxon>
        <taxon>Helotiales</taxon>
        <taxon>Sclerotiniaceae</taxon>
        <taxon>Monilinia</taxon>
    </lineage>
</organism>
<keyword evidence="2" id="KW-1185">Reference proteome</keyword>
<dbReference type="EMBL" id="VIGI01000001">
    <property type="protein sequence ID" value="KAB8304947.1"/>
    <property type="molecule type" value="Genomic_DNA"/>
</dbReference>
<sequence length="76" mass="8805">MFKIRRDRYLGDFGSRDGTWGGGGAREVMLMRLIKNRLNTIQYNTIYPPTYQPTNLPIKNRSTINIQIINNPASLY</sequence>
<reference evidence="1 2" key="1">
    <citation type="submission" date="2019-06" db="EMBL/GenBank/DDBJ databases">
        <title>Genome Sequence of the Brown Rot Fungal Pathogen Monilinia laxa.</title>
        <authorList>
            <person name="De Miccolis Angelini R.M."/>
            <person name="Landi L."/>
            <person name="Abate D."/>
            <person name="Pollastro S."/>
            <person name="Romanazzi G."/>
            <person name="Faretra F."/>
        </authorList>
    </citation>
    <scope>NUCLEOTIDE SEQUENCE [LARGE SCALE GENOMIC DNA]</scope>
    <source>
        <strain evidence="1 2">Mlax316</strain>
    </source>
</reference>
<evidence type="ECO:0000313" key="2">
    <source>
        <dbReference type="Proteomes" id="UP000326757"/>
    </source>
</evidence>
<dbReference type="Proteomes" id="UP000326757">
    <property type="component" value="Unassembled WGS sequence"/>
</dbReference>
<protein>
    <submittedName>
        <fullName evidence="1">Uncharacterized protein</fullName>
    </submittedName>
</protein>
<accession>A0A5N6KMU4</accession>
<evidence type="ECO:0000313" key="1">
    <source>
        <dbReference type="EMBL" id="KAB8304947.1"/>
    </source>
</evidence>